<dbReference type="Proteomes" id="UP000006671">
    <property type="component" value="Unassembled WGS sequence"/>
</dbReference>
<dbReference type="SUPFAM" id="SSF56112">
    <property type="entry name" value="Protein kinase-like (PK-like)"/>
    <property type="match status" value="1"/>
</dbReference>
<dbReference type="PANTHER" id="PTHR45756:SF1">
    <property type="entry name" value="PROTEIN KINASE DOMAIN CONTAINING PROTEIN"/>
    <property type="match status" value="1"/>
</dbReference>
<dbReference type="InterPro" id="IPR053215">
    <property type="entry name" value="TKL_Ser/Thr_kinase"/>
</dbReference>
<gene>
    <name evidence="2" type="ORF">NAEGRDRAFT_73914</name>
</gene>
<feature type="domain" description="Protein kinase" evidence="1">
    <location>
        <begin position="1"/>
        <end position="163"/>
    </location>
</feature>
<reference evidence="2 3" key="1">
    <citation type="journal article" date="2010" name="Cell">
        <title>The genome of Naegleria gruberi illuminates early eukaryotic versatility.</title>
        <authorList>
            <person name="Fritz-Laylin L.K."/>
            <person name="Prochnik S.E."/>
            <person name="Ginger M.L."/>
            <person name="Dacks J.B."/>
            <person name="Carpenter M.L."/>
            <person name="Field M.C."/>
            <person name="Kuo A."/>
            <person name="Paredez A."/>
            <person name="Chapman J."/>
            <person name="Pham J."/>
            <person name="Shu S."/>
            <person name="Neupane R."/>
            <person name="Cipriano M."/>
            <person name="Mancuso J."/>
            <person name="Tu H."/>
            <person name="Salamov A."/>
            <person name="Lindquist E."/>
            <person name="Shapiro H."/>
            <person name="Lucas S."/>
            <person name="Grigoriev I.V."/>
            <person name="Cande W.Z."/>
            <person name="Fulton C."/>
            <person name="Rokhsar D.S."/>
            <person name="Dawson S.C."/>
        </authorList>
    </citation>
    <scope>NUCLEOTIDE SEQUENCE [LARGE SCALE GENOMIC DNA]</scope>
    <source>
        <strain evidence="2 3">NEG-M</strain>
    </source>
</reference>
<evidence type="ECO:0000313" key="3">
    <source>
        <dbReference type="Proteomes" id="UP000006671"/>
    </source>
</evidence>
<dbReference type="OrthoDB" id="2335155at2759"/>
<protein>
    <submittedName>
        <fullName evidence="2">Predicted protein</fullName>
    </submittedName>
</protein>
<dbReference type="InterPro" id="IPR011009">
    <property type="entry name" value="Kinase-like_dom_sf"/>
</dbReference>
<dbReference type="KEGG" id="ngr:NAEGRDRAFT_73914"/>
<evidence type="ECO:0000259" key="1">
    <source>
        <dbReference type="PROSITE" id="PS50011"/>
    </source>
</evidence>
<name>D2VXZ5_NAEGR</name>
<dbReference type="AlphaFoldDB" id="D2VXZ5"/>
<evidence type="ECO:0000313" key="2">
    <source>
        <dbReference type="EMBL" id="EFC38232.1"/>
    </source>
</evidence>
<sequence>MTSNSGSSTMTMNLGTIFYMAPEIIGSGYEIGSSLDVYSYSMIMYELFFEEKPYSPTYSTKMTKFSPNSSLDSSRDSQQFAFSIPLKVLKCERPNIPWNNSQEFEGWIDEFVKPYQSSSSSGGGLNHSGVCSEYIELMQQCWDQVPSNRPNFKEIGQQLNNMLSSL</sequence>
<dbReference type="Pfam" id="PF00069">
    <property type="entry name" value="Pkinase"/>
    <property type="match status" value="1"/>
</dbReference>
<organism evidence="3">
    <name type="scientific">Naegleria gruberi</name>
    <name type="common">Amoeba</name>
    <dbReference type="NCBI Taxonomy" id="5762"/>
    <lineage>
        <taxon>Eukaryota</taxon>
        <taxon>Discoba</taxon>
        <taxon>Heterolobosea</taxon>
        <taxon>Tetramitia</taxon>
        <taxon>Eutetramitia</taxon>
        <taxon>Vahlkampfiidae</taxon>
        <taxon>Naegleria</taxon>
    </lineage>
</organism>
<dbReference type="VEuPathDB" id="AmoebaDB:NAEGRDRAFT_73914"/>
<dbReference type="GeneID" id="8857787"/>
<dbReference type="PROSITE" id="PS50011">
    <property type="entry name" value="PROTEIN_KINASE_DOM"/>
    <property type="match status" value="1"/>
</dbReference>
<keyword evidence="3" id="KW-1185">Reference proteome</keyword>
<dbReference type="InterPro" id="IPR000719">
    <property type="entry name" value="Prot_kinase_dom"/>
</dbReference>
<dbReference type="PANTHER" id="PTHR45756">
    <property type="entry name" value="PALMITOYLTRANSFERASE"/>
    <property type="match status" value="1"/>
</dbReference>
<dbReference type="GO" id="GO:0005524">
    <property type="term" value="F:ATP binding"/>
    <property type="evidence" value="ECO:0007669"/>
    <property type="project" value="InterPro"/>
</dbReference>
<dbReference type="STRING" id="5762.D2VXZ5"/>
<proteinExistence type="predicted"/>
<dbReference type="GO" id="GO:0004672">
    <property type="term" value="F:protein kinase activity"/>
    <property type="evidence" value="ECO:0007669"/>
    <property type="project" value="InterPro"/>
</dbReference>
<dbReference type="Gene3D" id="1.10.510.10">
    <property type="entry name" value="Transferase(Phosphotransferase) domain 1"/>
    <property type="match status" value="1"/>
</dbReference>
<dbReference type="InParanoid" id="D2VXZ5"/>
<dbReference type="RefSeq" id="XP_002670976.1">
    <property type="nucleotide sequence ID" value="XM_002670930.1"/>
</dbReference>
<accession>D2VXZ5</accession>
<dbReference type="EMBL" id="GG738909">
    <property type="protein sequence ID" value="EFC38232.1"/>
    <property type="molecule type" value="Genomic_DNA"/>
</dbReference>